<dbReference type="STRING" id="714315.GCA_000516535_00376"/>
<sequence>MEAKEIRTGVPELNYKEADESYIIPDETIKIKIDEAVIFIEDVKATIPKKVKDILIKYLTQHLLLMNLKETTGLNLPNNSESWKARLSALALDQTIPGQNFRALIRKYTDDFATAEEKAKQKHHGIKFFS</sequence>
<gene>
    <name evidence="1" type="ORF">JCM16774_0364</name>
</gene>
<proteinExistence type="predicted"/>
<dbReference type="EMBL" id="AP019822">
    <property type="protein sequence ID" value="BBM35451.1"/>
    <property type="molecule type" value="Genomic_DNA"/>
</dbReference>
<dbReference type="KEGG" id="lgo:JCM16774_0364"/>
<protein>
    <submittedName>
        <fullName evidence="1">Uncharacterized protein</fullName>
    </submittedName>
</protein>
<dbReference type="Proteomes" id="UP000321606">
    <property type="component" value="Chromosome"/>
</dbReference>
<organism evidence="1 2">
    <name type="scientific">Pseudoleptotrichia goodfellowii</name>
    <dbReference type="NCBI Taxonomy" id="157692"/>
    <lineage>
        <taxon>Bacteria</taxon>
        <taxon>Fusobacteriati</taxon>
        <taxon>Fusobacteriota</taxon>
        <taxon>Fusobacteriia</taxon>
        <taxon>Fusobacteriales</taxon>
        <taxon>Leptotrichiaceae</taxon>
        <taxon>Pseudoleptotrichia</taxon>
    </lineage>
</organism>
<reference evidence="1 2" key="1">
    <citation type="submission" date="2019-07" db="EMBL/GenBank/DDBJ databases">
        <title>Complete Genome Sequence of Leptotrichia goodfellowii Strain JCM 16774.</title>
        <authorList>
            <person name="Watanabe S."/>
            <person name="Cui L."/>
        </authorList>
    </citation>
    <scope>NUCLEOTIDE SEQUENCE [LARGE SCALE GENOMIC DNA]</scope>
    <source>
        <strain evidence="1 2">JCM16774</strain>
    </source>
</reference>
<dbReference type="RefSeq" id="WP_026737013.1">
    <property type="nucleotide sequence ID" value="NZ_AP019822.1"/>
</dbReference>
<dbReference type="OrthoDB" id="9907613at2"/>
<evidence type="ECO:0000313" key="2">
    <source>
        <dbReference type="Proteomes" id="UP000321606"/>
    </source>
</evidence>
<name>A0A510JAM9_9FUSO</name>
<dbReference type="AlphaFoldDB" id="A0A510JAM9"/>
<accession>A0A510JAM9</accession>
<evidence type="ECO:0000313" key="1">
    <source>
        <dbReference type="EMBL" id="BBM35451.1"/>
    </source>
</evidence>